<dbReference type="InterPro" id="IPR029058">
    <property type="entry name" value="AB_hydrolase_fold"/>
</dbReference>
<feature type="compositionally biased region" description="Basic and acidic residues" evidence="1">
    <location>
        <begin position="398"/>
        <end position="408"/>
    </location>
</feature>
<accession>A0AAN8EIK7</accession>
<name>A0AAN8EIK7_9EURO</name>
<feature type="compositionally biased region" description="Polar residues" evidence="1">
    <location>
        <begin position="454"/>
        <end position="466"/>
    </location>
</feature>
<feature type="compositionally biased region" description="Polar residues" evidence="1">
    <location>
        <begin position="135"/>
        <end position="152"/>
    </location>
</feature>
<feature type="region of interest" description="Disordered" evidence="1">
    <location>
        <begin position="1"/>
        <end position="43"/>
    </location>
</feature>
<organism evidence="3 4">
    <name type="scientific">Knufia fluminis</name>
    <dbReference type="NCBI Taxonomy" id="191047"/>
    <lineage>
        <taxon>Eukaryota</taxon>
        <taxon>Fungi</taxon>
        <taxon>Dikarya</taxon>
        <taxon>Ascomycota</taxon>
        <taxon>Pezizomycotina</taxon>
        <taxon>Eurotiomycetes</taxon>
        <taxon>Chaetothyriomycetidae</taxon>
        <taxon>Chaetothyriales</taxon>
        <taxon>Trichomeriaceae</taxon>
        <taxon>Knufia</taxon>
    </lineage>
</organism>
<dbReference type="AlphaFoldDB" id="A0AAN8EIK7"/>
<feature type="region of interest" description="Disordered" evidence="1">
    <location>
        <begin position="453"/>
        <end position="472"/>
    </location>
</feature>
<reference evidence="3 4" key="1">
    <citation type="submission" date="2022-12" db="EMBL/GenBank/DDBJ databases">
        <title>Genomic features and morphological characterization of a novel Knufia sp. strain isolated from spacecraft assembly facility.</title>
        <authorList>
            <person name="Teixeira M."/>
            <person name="Chander A.M."/>
            <person name="Stajich J.E."/>
            <person name="Venkateswaran K."/>
        </authorList>
    </citation>
    <scope>NUCLEOTIDE SEQUENCE [LARGE SCALE GENOMIC DNA]</scope>
    <source>
        <strain evidence="3 4">FJI-L2-BK-P2</strain>
    </source>
</reference>
<feature type="region of interest" description="Disordered" evidence="1">
    <location>
        <begin position="280"/>
        <end position="330"/>
    </location>
</feature>
<feature type="compositionally biased region" description="Polar residues" evidence="1">
    <location>
        <begin position="723"/>
        <end position="752"/>
    </location>
</feature>
<evidence type="ECO:0000259" key="2">
    <source>
        <dbReference type="Pfam" id="PF00561"/>
    </source>
</evidence>
<dbReference type="PANTHER" id="PTHR43433:SF10">
    <property type="entry name" value="AB HYDROLASE-1 DOMAIN-CONTAINING PROTEIN"/>
    <property type="match status" value="1"/>
</dbReference>
<sequence length="943" mass="104822">MQLNSGNNKDQSGTHESALPKQLRQDSHARRRSSSWAGGASNRTFYSSTVVPTSAAPFSNEALSSLISSLTSISEAQHLSTSDERPSPAVGEDEREEFINCADNPTFHRTFYENQSPFNDYDDQDYCPPPVAGYNTINASNLSARPKTSGSDKPSGKSKRKVPQLPLKSLRSQGNLKAAKLQRDLQSPDSVPSIHQSRSSYGNDSVSSLPLSTNSKLSRSRSPFRMFFSSRLGQEQGQCEHTLSSVQSFETAQLSPEKDKEKDAHRFSAFVTVGRISTDTEVRESDTRTLSSLSPSHRTDLNESLIPSRRSSLRSGPRKSPGGSKDLKSLNIDQDLIEENHETVQRIRELQQAREKRHTEWRKEAKKSEKAAKRVSMPHQSPTPIRQSPSLRSSWHPKSVESPEKEDPPSLSARVTGLDLLNMPAFVEAEENEPLTPMEQDKPLHQDTGLRRNLSITPSTTNSVTSAKRHKKRLSDSLRRVSILRTPIPEDAQGIEYEVETFLGSPRFTQKIRHPRTGRTIAFSEVGDPNGFVVFCCVGMGLTRYVTTFYDEIAKTQKLRIITPDRPGVGETDVMPAERSTPLAWVDDVAVICTSLGIEKFSLLAHSAGAIYALAAALKMPQYVRGRIHLLAPWIPPSQLSASGRNGEMKTANLPTSHRILSFLPASFMKAANSRFLSATSASIEPRTRKDCKRDGLSAGELALDSQLFNQGASLSAADITQSHGSMLPTPESSPQQIVQPLQKQRASSHQAEQMLRSPPLSPTPSAPQRQSTLSPTPTPNPGARTPTHNPTRKILTPQARQKLYDTTLAHRTWSLATLNANPAVDLIICLERKRPIGFRYTDITRAVVVHHGAHDTRVPLDNARWLSTAMRRCELRVLESESHGLMASANVMSNVLGEIGREWEEWNKIHGKKEKERRAREVLEAEEAKERERGMRRGYPRW</sequence>
<feature type="region of interest" description="Disordered" evidence="1">
    <location>
        <begin position="75"/>
        <end position="95"/>
    </location>
</feature>
<feature type="domain" description="AB hydrolase-1" evidence="2">
    <location>
        <begin position="554"/>
        <end position="635"/>
    </location>
</feature>
<dbReference type="InterPro" id="IPR000073">
    <property type="entry name" value="AB_hydrolase_1"/>
</dbReference>
<evidence type="ECO:0000313" key="4">
    <source>
        <dbReference type="Proteomes" id="UP001316803"/>
    </source>
</evidence>
<feature type="compositionally biased region" description="Polar residues" evidence="1">
    <location>
        <begin position="184"/>
        <end position="217"/>
    </location>
</feature>
<protein>
    <recommendedName>
        <fullName evidence="2">AB hydrolase-1 domain-containing protein</fullName>
    </recommendedName>
</protein>
<dbReference type="PANTHER" id="PTHR43433">
    <property type="entry name" value="HYDROLASE, ALPHA/BETA FOLD FAMILY PROTEIN"/>
    <property type="match status" value="1"/>
</dbReference>
<dbReference type="Gene3D" id="3.40.50.1820">
    <property type="entry name" value="alpha/beta hydrolase"/>
    <property type="match status" value="1"/>
</dbReference>
<feature type="region of interest" description="Disordered" evidence="1">
    <location>
        <begin position="723"/>
        <end position="798"/>
    </location>
</feature>
<feature type="compositionally biased region" description="Basic and acidic residues" evidence="1">
    <location>
        <begin position="349"/>
        <end position="372"/>
    </location>
</feature>
<dbReference type="EMBL" id="JAKLMC020000004">
    <property type="protein sequence ID" value="KAK5956499.1"/>
    <property type="molecule type" value="Genomic_DNA"/>
</dbReference>
<feature type="region of interest" description="Disordered" evidence="1">
    <location>
        <begin position="349"/>
        <end position="412"/>
    </location>
</feature>
<feature type="compositionally biased region" description="Low complexity" evidence="1">
    <location>
        <begin position="304"/>
        <end position="324"/>
    </location>
</feature>
<gene>
    <name evidence="3" type="ORF">OHC33_001984</name>
</gene>
<feature type="compositionally biased region" description="Polar residues" evidence="1">
    <location>
        <begin position="378"/>
        <end position="393"/>
    </location>
</feature>
<dbReference type="SUPFAM" id="SSF53474">
    <property type="entry name" value="alpha/beta-Hydrolases"/>
    <property type="match status" value="1"/>
</dbReference>
<feature type="compositionally biased region" description="Polar residues" evidence="1">
    <location>
        <begin position="1"/>
        <end position="15"/>
    </location>
</feature>
<evidence type="ECO:0000313" key="3">
    <source>
        <dbReference type="EMBL" id="KAK5956499.1"/>
    </source>
</evidence>
<comment type="caution">
    <text evidence="3">The sequence shown here is derived from an EMBL/GenBank/DDBJ whole genome shotgun (WGS) entry which is preliminary data.</text>
</comment>
<keyword evidence="4" id="KW-1185">Reference proteome</keyword>
<dbReference type="Proteomes" id="UP001316803">
    <property type="component" value="Unassembled WGS sequence"/>
</dbReference>
<feature type="compositionally biased region" description="Polar residues" evidence="1">
    <location>
        <begin position="767"/>
        <end position="776"/>
    </location>
</feature>
<feature type="region of interest" description="Disordered" evidence="1">
    <location>
        <begin position="113"/>
        <end position="220"/>
    </location>
</feature>
<proteinExistence type="predicted"/>
<dbReference type="Pfam" id="PF00561">
    <property type="entry name" value="Abhydrolase_1"/>
    <property type="match status" value="1"/>
</dbReference>
<evidence type="ECO:0000256" key="1">
    <source>
        <dbReference type="SAM" id="MobiDB-lite"/>
    </source>
</evidence>
<dbReference type="InterPro" id="IPR050471">
    <property type="entry name" value="AB_hydrolase"/>
</dbReference>